<dbReference type="GO" id="GO:0030254">
    <property type="term" value="P:protein secretion by the type III secretion system"/>
    <property type="evidence" value="ECO:0007669"/>
    <property type="project" value="InterPro"/>
</dbReference>
<accession>A0A6S5D6F7</accession>
<sequence>MNEQFDAALNALGHHLGIPLTTTEGVASITLDNSHTIHLAAIGDSQLALFMRLSPLKDAEQAIVLLQQNLFSANPASPRIALSPDNHLILWSQHPLSAMDGSTLYQALTTLHHHSLSRLSAASDISEADRHDYSPSPLLKV</sequence>
<reference evidence="1 2" key="1">
    <citation type="submission" date="2019-12" db="EMBL/GenBank/DDBJ databases">
        <title>complete genome sequences of Aeromonas veronii str. WP3-W19-ESBL-03 isolated from wastewater treatment plant effluent.</title>
        <authorList>
            <person name="Sekizuka T."/>
            <person name="Itokawa K."/>
            <person name="Yatsu K."/>
            <person name="Inamine Y."/>
            <person name="Kuroda M."/>
        </authorList>
    </citation>
    <scope>NUCLEOTIDE SEQUENCE [LARGE SCALE GENOMIC DNA]</scope>
    <source>
        <strain evidence="1 2">WP3-W19-ESBL-03</strain>
    </source>
</reference>
<dbReference type="RefSeq" id="WP_182937929.1">
    <property type="nucleotide sequence ID" value="NZ_AP022038.1"/>
</dbReference>
<name>A0A6S5D6F7_AERVE</name>
<dbReference type="SUPFAM" id="SSF69635">
    <property type="entry name" value="Type III secretory system chaperone-like"/>
    <property type="match status" value="1"/>
</dbReference>
<proteinExistence type="predicted"/>
<dbReference type="AlphaFoldDB" id="A0A6S5D6F7"/>
<dbReference type="Gene3D" id="3.30.1460.10">
    <property type="match status" value="1"/>
</dbReference>
<evidence type="ECO:0000313" key="2">
    <source>
        <dbReference type="Proteomes" id="UP000515442"/>
    </source>
</evidence>
<gene>
    <name evidence="1" type="primary">sycH</name>
    <name evidence="1" type="ORF">WP3W19E03_30840</name>
</gene>
<evidence type="ECO:0000313" key="1">
    <source>
        <dbReference type="EMBL" id="BBR40559.1"/>
    </source>
</evidence>
<dbReference type="Proteomes" id="UP000515442">
    <property type="component" value="Chromosome"/>
</dbReference>
<protein>
    <submittedName>
        <fullName evidence="1">AopH chaperone SycH</fullName>
    </submittedName>
</protein>
<dbReference type="EMBL" id="AP022038">
    <property type="protein sequence ID" value="BBR40559.1"/>
    <property type="molecule type" value="Genomic_DNA"/>
</dbReference>
<dbReference type="InterPro" id="IPR010261">
    <property type="entry name" value="Tir_chaperone"/>
</dbReference>
<organism evidence="1 2">
    <name type="scientific">Aeromonas veronii</name>
    <dbReference type="NCBI Taxonomy" id="654"/>
    <lineage>
        <taxon>Bacteria</taxon>
        <taxon>Pseudomonadati</taxon>
        <taxon>Pseudomonadota</taxon>
        <taxon>Gammaproteobacteria</taxon>
        <taxon>Aeromonadales</taxon>
        <taxon>Aeromonadaceae</taxon>
        <taxon>Aeromonas</taxon>
    </lineage>
</organism>
<dbReference type="Pfam" id="PF05932">
    <property type="entry name" value="CesT"/>
    <property type="match status" value="1"/>
</dbReference>